<gene>
    <name evidence="1" type="ORF">CLUMA_CG008948</name>
</gene>
<keyword evidence="2" id="KW-1185">Reference proteome</keyword>
<dbReference type="Proteomes" id="UP000183832">
    <property type="component" value="Unassembled WGS sequence"/>
</dbReference>
<proteinExistence type="predicted"/>
<organism evidence="1 2">
    <name type="scientific">Clunio marinus</name>
    <dbReference type="NCBI Taxonomy" id="568069"/>
    <lineage>
        <taxon>Eukaryota</taxon>
        <taxon>Metazoa</taxon>
        <taxon>Ecdysozoa</taxon>
        <taxon>Arthropoda</taxon>
        <taxon>Hexapoda</taxon>
        <taxon>Insecta</taxon>
        <taxon>Pterygota</taxon>
        <taxon>Neoptera</taxon>
        <taxon>Endopterygota</taxon>
        <taxon>Diptera</taxon>
        <taxon>Nematocera</taxon>
        <taxon>Chironomoidea</taxon>
        <taxon>Chironomidae</taxon>
        <taxon>Clunio</taxon>
    </lineage>
</organism>
<dbReference type="EMBL" id="CVRI01000042">
    <property type="protein sequence ID" value="CRK95479.1"/>
    <property type="molecule type" value="Genomic_DNA"/>
</dbReference>
<accession>A0A1J1I565</accession>
<sequence>MSLLHEQNLSFFINGFVAYATLRPHAEKTMITITGDIIESIIESYLNAFTVCKSLKDYSVMQVNVHDIKRLFGKHEPAGCYMINPQENLNSLDKKHVFMS</sequence>
<reference evidence="1 2" key="1">
    <citation type="submission" date="2015-04" db="EMBL/GenBank/DDBJ databases">
        <authorList>
            <person name="Syromyatnikov M.Y."/>
            <person name="Popov V.N."/>
        </authorList>
    </citation>
    <scope>NUCLEOTIDE SEQUENCE [LARGE SCALE GENOMIC DNA]</scope>
</reference>
<evidence type="ECO:0000313" key="2">
    <source>
        <dbReference type="Proteomes" id="UP000183832"/>
    </source>
</evidence>
<evidence type="ECO:0000313" key="1">
    <source>
        <dbReference type="EMBL" id="CRK95479.1"/>
    </source>
</evidence>
<dbReference type="AlphaFoldDB" id="A0A1J1I565"/>
<protein>
    <submittedName>
        <fullName evidence="1">CLUMA_CG008948, isoform A</fullName>
    </submittedName>
</protein>
<name>A0A1J1I565_9DIPT</name>